<dbReference type="EMBL" id="BAABCX010000002">
    <property type="protein sequence ID" value="GAA3540194.1"/>
    <property type="molecule type" value="Genomic_DNA"/>
</dbReference>
<dbReference type="PANTHER" id="PTHR30329">
    <property type="entry name" value="STATOR ELEMENT OF FLAGELLAR MOTOR COMPLEX"/>
    <property type="match status" value="1"/>
</dbReference>
<dbReference type="SUPFAM" id="SSF103088">
    <property type="entry name" value="OmpA-like"/>
    <property type="match status" value="1"/>
</dbReference>
<name>A0ABP6VRD6_9GAMM</name>
<sequence>MPNRQEMNGTLDELLSDNSQQQGAEAWLISYLDVLTLLITLFVLLLALTERGNGQEHNSSATAAISQQTRQQDVLPLHDGLLPQHEGLLPQYDGLQQSFKALALEGVEASQGNEGMTLRIADNLLFASGRAELTPEGEAVIRKLLVVLNSFEGDISVEGHTDNIPIHTRRFASNWELSTGRAISVLRFLEQEKIAHARLRAIGYADTRPLASNITTEGRAANRRVELVLREP</sequence>
<dbReference type="Pfam" id="PF00691">
    <property type="entry name" value="OmpA"/>
    <property type="match status" value="1"/>
</dbReference>
<accession>A0ABP6VRD6</accession>
<organism evidence="10 11">
    <name type="scientific">Zobellella aerophila</name>
    <dbReference type="NCBI Taxonomy" id="870480"/>
    <lineage>
        <taxon>Bacteria</taxon>
        <taxon>Pseudomonadati</taxon>
        <taxon>Pseudomonadota</taxon>
        <taxon>Gammaproteobacteria</taxon>
        <taxon>Aeromonadales</taxon>
        <taxon>Aeromonadaceae</taxon>
        <taxon>Zobellella</taxon>
    </lineage>
</organism>
<keyword evidence="11" id="KW-1185">Reference proteome</keyword>
<keyword evidence="5 8" id="KW-1133">Transmembrane helix</keyword>
<dbReference type="InterPro" id="IPR050330">
    <property type="entry name" value="Bact_OuterMem_StrucFunc"/>
</dbReference>
<reference evidence="11" key="1">
    <citation type="journal article" date="2019" name="Int. J. Syst. Evol. Microbiol.">
        <title>The Global Catalogue of Microorganisms (GCM) 10K type strain sequencing project: providing services to taxonomists for standard genome sequencing and annotation.</title>
        <authorList>
            <consortium name="The Broad Institute Genomics Platform"/>
            <consortium name="The Broad Institute Genome Sequencing Center for Infectious Disease"/>
            <person name="Wu L."/>
            <person name="Ma J."/>
        </authorList>
    </citation>
    <scope>NUCLEOTIDE SEQUENCE [LARGE SCALE GENOMIC DNA]</scope>
    <source>
        <strain evidence="11">JCM 17110</strain>
    </source>
</reference>
<protein>
    <submittedName>
        <fullName evidence="10">OmpA family protein</fullName>
    </submittedName>
</protein>
<evidence type="ECO:0000256" key="5">
    <source>
        <dbReference type="ARBA" id="ARBA00022989"/>
    </source>
</evidence>
<dbReference type="Gene3D" id="3.30.1330.60">
    <property type="entry name" value="OmpA-like domain"/>
    <property type="match status" value="1"/>
</dbReference>
<dbReference type="PANTHER" id="PTHR30329:SF21">
    <property type="entry name" value="LIPOPROTEIN YIAD-RELATED"/>
    <property type="match status" value="1"/>
</dbReference>
<evidence type="ECO:0000256" key="3">
    <source>
        <dbReference type="ARBA" id="ARBA00022475"/>
    </source>
</evidence>
<dbReference type="PROSITE" id="PS51123">
    <property type="entry name" value="OMPA_2"/>
    <property type="match status" value="1"/>
</dbReference>
<dbReference type="CDD" id="cd07185">
    <property type="entry name" value="OmpA_C-like"/>
    <property type="match status" value="1"/>
</dbReference>
<comment type="subcellular location">
    <subcellularLocation>
        <location evidence="1">Cell membrane</location>
        <topology evidence="1">Single-pass membrane protein</topology>
    </subcellularLocation>
</comment>
<evidence type="ECO:0000313" key="11">
    <source>
        <dbReference type="Proteomes" id="UP001500795"/>
    </source>
</evidence>
<comment type="caution">
    <text evidence="10">The sequence shown here is derived from an EMBL/GenBank/DDBJ whole genome shotgun (WGS) entry which is preliminary data.</text>
</comment>
<gene>
    <name evidence="10" type="ORF">GCM10022394_19960</name>
</gene>
<evidence type="ECO:0000313" key="10">
    <source>
        <dbReference type="EMBL" id="GAA3540194.1"/>
    </source>
</evidence>
<keyword evidence="6 7" id="KW-0472">Membrane</keyword>
<evidence type="ECO:0000256" key="7">
    <source>
        <dbReference type="PROSITE-ProRule" id="PRU00473"/>
    </source>
</evidence>
<dbReference type="Pfam" id="PF13677">
    <property type="entry name" value="MotB_plug"/>
    <property type="match status" value="1"/>
</dbReference>
<keyword evidence="3" id="KW-1003">Cell membrane</keyword>
<evidence type="ECO:0000256" key="2">
    <source>
        <dbReference type="ARBA" id="ARBA00008914"/>
    </source>
</evidence>
<proteinExistence type="inferred from homology"/>
<keyword evidence="4 8" id="KW-0812">Transmembrane</keyword>
<feature type="transmembrane region" description="Helical" evidence="8">
    <location>
        <begin position="26"/>
        <end position="48"/>
    </location>
</feature>
<comment type="similarity">
    <text evidence="2">Belongs to the MotB family.</text>
</comment>
<dbReference type="RefSeq" id="WP_344957475.1">
    <property type="nucleotide sequence ID" value="NZ_BAABCX010000002.1"/>
</dbReference>
<dbReference type="InterPro" id="IPR025713">
    <property type="entry name" value="MotB-like_N_dom"/>
</dbReference>
<feature type="domain" description="OmpA-like" evidence="9">
    <location>
        <begin position="113"/>
        <end position="232"/>
    </location>
</feature>
<evidence type="ECO:0000256" key="6">
    <source>
        <dbReference type="ARBA" id="ARBA00023136"/>
    </source>
</evidence>
<dbReference type="InterPro" id="IPR006665">
    <property type="entry name" value="OmpA-like"/>
</dbReference>
<evidence type="ECO:0000256" key="1">
    <source>
        <dbReference type="ARBA" id="ARBA00004162"/>
    </source>
</evidence>
<dbReference type="InterPro" id="IPR036737">
    <property type="entry name" value="OmpA-like_sf"/>
</dbReference>
<evidence type="ECO:0000259" key="9">
    <source>
        <dbReference type="PROSITE" id="PS51123"/>
    </source>
</evidence>
<dbReference type="Proteomes" id="UP001500795">
    <property type="component" value="Unassembled WGS sequence"/>
</dbReference>
<evidence type="ECO:0000256" key="4">
    <source>
        <dbReference type="ARBA" id="ARBA00022692"/>
    </source>
</evidence>
<evidence type="ECO:0000256" key="8">
    <source>
        <dbReference type="SAM" id="Phobius"/>
    </source>
</evidence>